<dbReference type="WBParaSite" id="ALUE_0000362201-mRNA-1">
    <property type="protein sequence ID" value="ALUE_0000362201-mRNA-1"/>
    <property type="gene ID" value="ALUE_0000362201"/>
</dbReference>
<name>A0A0M3HP65_ASCLU</name>
<evidence type="ECO:0000313" key="1">
    <source>
        <dbReference type="Proteomes" id="UP000036681"/>
    </source>
</evidence>
<proteinExistence type="predicted"/>
<reference evidence="2" key="1">
    <citation type="submission" date="2017-02" db="UniProtKB">
        <authorList>
            <consortium name="WormBaseParasite"/>
        </authorList>
    </citation>
    <scope>IDENTIFICATION</scope>
</reference>
<keyword evidence="1" id="KW-1185">Reference proteome</keyword>
<protein>
    <submittedName>
        <fullName evidence="2">Uncharacterized protein</fullName>
    </submittedName>
</protein>
<accession>A0A0M3HP65</accession>
<evidence type="ECO:0000313" key="2">
    <source>
        <dbReference type="WBParaSite" id="ALUE_0000362201-mRNA-1"/>
    </source>
</evidence>
<dbReference type="Proteomes" id="UP000036681">
    <property type="component" value="Unplaced"/>
</dbReference>
<dbReference type="AlphaFoldDB" id="A0A0M3HP65"/>
<sequence length="104" mass="11801">MVCRILSTDVVAEWKPLLHSAVLYRPMLVSLELLRRFVQIGSNQSTIDSFSSRSLRNNIWHIHETGITKPDGDILQQSARPISDLTVNHLSPPVFPHMRRLASS</sequence>
<organism evidence="1 2">
    <name type="scientific">Ascaris lumbricoides</name>
    <name type="common">Giant roundworm</name>
    <dbReference type="NCBI Taxonomy" id="6252"/>
    <lineage>
        <taxon>Eukaryota</taxon>
        <taxon>Metazoa</taxon>
        <taxon>Ecdysozoa</taxon>
        <taxon>Nematoda</taxon>
        <taxon>Chromadorea</taxon>
        <taxon>Rhabditida</taxon>
        <taxon>Spirurina</taxon>
        <taxon>Ascaridomorpha</taxon>
        <taxon>Ascaridoidea</taxon>
        <taxon>Ascarididae</taxon>
        <taxon>Ascaris</taxon>
    </lineage>
</organism>